<dbReference type="InterPro" id="IPR047115">
    <property type="entry name" value="ARSB"/>
</dbReference>
<comment type="similarity">
    <text evidence="2">Belongs to the sulfatase family.</text>
</comment>
<dbReference type="GO" id="GO:0046872">
    <property type="term" value="F:metal ion binding"/>
    <property type="evidence" value="ECO:0007669"/>
    <property type="project" value="UniProtKB-KW"/>
</dbReference>
<feature type="signal peptide" evidence="7">
    <location>
        <begin position="1"/>
        <end position="26"/>
    </location>
</feature>
<dbReference type="EMBL" id="OV725080">
    <property type="protein sequence ID" value="CAH1400035.1"/>
    <property type="molecule type" value="Genomic_DNA"/>
</dbReference>
<proteinExistence type="inferred from homology"/>
<comment type="cofactor">
    <cofactor evidence="1">
        <name>Ca(2+)</name>
        <dbReference type="ChEBI" id="CHEBI:29108"/>
    </cofactor>
</comment>
<keyword evidence="6" id="KW-0325">Glycoprotein</keyword>
<name>A0A9P0HD22_NEZVI</name>
<evidence type="ECO:0000256" key="3">
    <source>
        <dbReference type="ARBA" id="ARBA00022723"/>
    </source>
</evidence>
<reference evidence="9" key="1">
    <citation type="submission" date="2022-01" db="EMBL/GenBank/DDBJ databases">
        <authorList>
            <person name="King R."/>
        </authorList>
    </citation>
    <scope>NUCLEOTIDE SEQUENCE</scope>
</reference>
<keyword evidence="10" id="KW-1185">Reference proteome</keyword>
<evidence type="ECO:0000256" key="5">
    <source>
        <dbReference type="ARBA" id="ARBA00022837"/>
    </source>
</evidence>
<evidence type="ECO:0000313" key="10">
    <source>
        <dbReference type="Proteomes" id="UP001152798"/>
    </source>
</evidence>
<dbReference type="InterPro" id="IPR024607">
    <property type="entry name" value="Sulfatase_CS"/>
</dbReference>
<evidence type="ECO:0000256" key="1">
    <source>
        <dbReference type="ARBA" id="ARBA00001913"/>
    </source>
</evidence>
<dbReference type="PANTHER" id="PTHR10342">
    <property type="entry name" value="ARYLSULFATASE"/>
    <property type="match status" value="1"/>
</dbReference>
<dbReference type="InterPro" id="IPR000917">
    <property type="entry name" value="Sulfatase_N"/>
</dbReference>
<evidence type="ECO:0000259" key="8">
    <source>
        <dbReference type="Pfam" id="PF00884"/>
    </source>
</evidence>
<evidence type="ECO:0000313" key="9">
    <source>
        <dbReference type="EMBL" id="CAH1400035.1"/>
    </source>
</evidence>
<dbReference type="PANTHER" id="PTHR10342:SF273">
    <property type="entry name" value="RE14504P"/>
    <property type="match status" value="1"/>
</dbReference>
<dbReference type="InterPro" id="IPR017850">
    <property type="entry name" value="Alkaline_phosphatase_core_sf"/>
</dbReference>
<accession>A0A9P0HD22</accession>
<sequence length="548" mass="61843">MLGGECSVMALLYLFLLSQAFNYVLGQKDRPHIIFIVADDLGWNDVGFHGSSQIPTPNIDALAYSGIILNKYYVNPICTPSRSALMTGKHPIHTGMQHSVIYGSEPRGLPLEEKLLPQYLKELGYKTHLVGKWHLGSWKKEYTPTFRGFDTHFGFWTGHQDYNDHTAVENGMWGLDMRRGMDPAVELHGRYSTDLFTDEAVRVIEDHNISQPLFLYLSHAAVHSGNPYNLLPAPDSLIATFRNITDYNRKRFAGILTKLDESVGKVIERLERQGMLKNSIIVFTTDNGGPAAGFNYNAASNWPLRGVKNTLWEGGVRGVGVVWSRYLRNMSRVSNQTMHITDWLPTLVSAAGGNAGNLSDIDGIDMWESLSENTPSNRSEVLHNIDDIWGSSALTVGDWKVVNGTNYNREWDGWYGPSGREDGTDYDTWSIIHSPAGRSLSWYSKSLNQHAIKMLRKQSEVKCFFDSSFTECDPLMSPCLFNVIDDPCEFNNVAKEYPLKLKELLDKLDEYNSTAVPPGNLPLDPKGDPRLWNNMWTNFGDYETNYIF</sequence>
<dbReference type="Gene3D" id="3.30.1120.10">
    <property type="match status" value="1"/>
</dbReference>
<feature type="chain" id="PRO_5040505744" description="Sulfatase N-terminal domain-containing protein" evidence="7">
    <location>
        <begin position="27"/>
        <end position="548"/>
    </location>
</feature>
<dbReference type="Pfam" id="PF00884">
    <property type="entry name" value="Sulfatase"/>
    <property type="match status" value="1"/>
</dbReference>
<keyword evidence="7" id="KW-0732">Signal</keyword>
<gene>
    <name evidence="9" type="ORF">NEZAVI_LOCUS9348</name>
</gene>
<dbReference type="PROSITE" id="PS00523">
    <property type="entry name" value="SULFATASE_1"/>
    <property type="match status" value="1"/>
</dbReference>
<dbReference type="CDD" id="cd16029">
    <property type="entry name" value="4-S"/>
    <property type="match status" value="1"/>
</dbReference>
<evidence type="ECO:0000256" key="2">
    <source>
        <dbReference type="ARBA" id="ARBA00008779"/>
    </source>
</evidence>
<evidence type="ECO:0000256" key="4">
    <source>
        <dbReference type="ARBA" id="ARBA00022801"/>
    </source>
</evidence>
<keyword evidence="4" id="KW-0378">Hydrolase</keyword>
<evidence type="ECO:0000256" key="7">
    <source>
        <dbReference type="SAM" id="SignalP"/>
    </source>
</evidence>
<dbReference type="Proteomes" id="UP001152798">
    <property type="component" value="Chromosome 4"/>
</dbReference>
<keyword evidence="5" id="KW-0106">Calcium</keyword>
<dbReference type="SUPFAM" id="SSF53649">
    <property type="entry name" value="Alkaline phosphatase-like"/>
    <property type="match status" value="1"/>
</dbReference>
<feature type="domain" description="Sulfatase N-terminal" evidence="8">
    <location>
        <begin position="31"/>
        <end position="352"/>
    </location>
</feature>
<dbReference type="PROSITE" id="PS00149">
    <property type="entry name" value="SULFATASE_2"/>
    <property type="match status" value="1"/>
</dbReference>
<keyword evidence="3" id="KW-0479">Metal-binding</keyword>
<protein>
    <recommendedName>
        <fullName evidence="8">Sulfatase N-terminal domain-containing protein</fullName>
    </recommendedName>
</protein>
<organism evidence="9 10">
    <name type="scientific">Nezara viridula</name>
    <name type="common">Southern green stink bug</name>
    <name type="synonym">Cimex viridulus</name>
    <dbReference type="NCBI Taxonomy" id="85310"/>
    <lineage>
        <taxon>Eukaryota</taxon>
        <taxon>Metazoa</taxon>
        <taxon>Ecdysozoa</taxon>
        <taxon>Arthropoda</taxon>
        <taxon>Hexapoda</taxon>
        <taxon>Insecta</taxon>
        <taxon>Pterygota</taxon>
        <taxon>Neoptera</taxon>
        <taxon>Paraneoptera</taxon>
        <taxon>Hemiptera</taxon>
        <taxon>Heteroptera</taxon>
        <taxon>Panheteroptera</taxon>
        <taxon>Pentatomomorpha</taxon>
        <taxon>Pentatomoidea</taxon>
        <taxon>Pentatomidae</taxon>
        <taxon>Pentatominae</taxon>
        <taxon>Nezara</taxon>
    </lineage>
</organism>
<dbReference type="GO" id="GO:0008484">
    <property type="term" value="F:sulfuric ester hydrolase activity"/>
    <property type="evidence" value="ECO:0007669"/>
    <property type="project" value="InterPro"/>
</dbReference>
<dbReference type="AlphaFoldDB" id="A0A9P0HD22"/>
<evidence type="ECO:0000256" key="6">
    <source>
        <dbReference type="ARBA" id="ARBA00023180"/>
    </source>
</evidence>
<dbReference type="OrthoDB" id="6606990at2759"/>
<dbReference type="Gene3D" id="3.40.720.10">
    <property type="entry name" value="Alkaline Phosphatase, subunit A"/>
    <property type="match status" value="1"/>
</dbReference>